<organism evidence="2 3">
    <name type="scientific">Heterorhabditis bacteriophora</name>
    <name type="common">Entomopathogenic nematode worm</name>
    <dbReference type="NCBI Taxonomy" id="37862"/>
    <lineage>
        <taxon>Eukaryota</taxon>
        <taxon>Metazoa</taxon>
        <taxon>Ecdysozoa</taxon>
        <taxon>Nematoda</taxon>
        <taxon>Chromadorea</taxon>
        <taxon>Rhabditida</taxon>
        <taxon>Rhabditina</taxon>
        <taxon>Rhabditomorpha</taxon>
        <taxon>Strongyloidea</taxon>
        <taxon>Heterorhabditidae</taxon>
        <taxon>Heterorhabditis</taxon>
    </lineage>
</organism>
<evidence type="ECO:0000256" key="1">
    <source>
        <dbReference type="SAM" id="Phobius"/>
    </source>
</evidence>
<dbReference type="AlphaFoldDB" id="A0A1I7W7W0"/>
<feature type="transmembrane region" description="Helical" evidence="1">
    <location>
        <begin position="34"/>
        <end position="54"/>
    </location>
</feature>
<keyword evidence="1" id="KW-0472">Membrane</keyword>
<protein>
    <submittedName>
        <fullName evidence="3">HCO3_cotransp domain-containing protein</fullName>
    </submittedName>
</protein>
<accession>A0A1I7W7W0</accession>
<keyword evidence="2" id="KW-1185">Reference proteome</keyword>
<dbReference type="WBParaSite" id="Hba_00726">
    <property type="protein sequence ID" value="Hba_00726"/>
    <property type="gene ID" value="Hba_00726"/>
</dbReference>
<keyword evidence="1" id="KW-1133">Transmembrane helix</keyword>
<reference evidence="3" key="1">
    <citation type="submission" date="2016-11" db="UniProtKB">
        <authorList>
            <consortium name="WormBaseParasite"/>
        </authorList>
    </citation>
    <scope>IDENTIFICATION</scope>
</reference>
<dbReference type="Proteomes" id="UP000095283">
    <property type="component" value="Unplaced"/>
</dbReference>
<proteinExistence type="predicted"/>
<sequence length="157" mass="18139">MSRSRTRIRRGQYAGMSWKEKWTIFKHNRRKPGCWELFIYGLLLNIVGAGLLLLKAQLDRDVIEATIQKRFEEAGIHINGTDTDSSPLVEPNSILMVLITMFGRMANVVGTMKMYKGLGKFFSERKRKKFRQATERVQNGETEAEFTELLAECCQIF</sequence>
<feature type="transmembrane region" description="Helical" evidence="1">
    <location>
        <begin position="94"/>
        <end position="115"/>
    </location>
</feature>
<evidence type="ECO:0000313" key="2">
    <source>
        <dbReference type="Proteomes" id="UP000095283"/>
    </source>
</evidence>
<evidence type="ECO:0000313" key="3">
    <source>
        <dbReference type="WBParaSite" id="Hba_00726"/>
    </source>
</evidence>
<keyword evidence="1" id="KW-0812">Transmembrane</keyword>
<name>A0A1I7W7W0_HETBA</name>